<feature type="compositionally biased region" description="Pro residues" evidence="2">
    <location>
        <begin position="658"/>
        <end position="667"/>
    </location>
</feature>
<reference evidence="5 6" key="1">
    <citation type="submission" date="2014-04" db="EMBL/GenBank/DDBJ databases">
        <authorList>
            <consortium name="DOE Joint Genome Institute"/>
            <person name="Kuo A."/>
            <person name="Kohler A."/>
            <person name="Nagy L.G."/>
            <person name="Floudas D."/>
            <person name="Copeland A."/>
            <person name="Barry K.W."/>
            <person name="Cichocki N."/>
            <person name="Veneault-Fourrey C."/>
            <person name="LaButti K."/>
            <person name="Lindquist E.A."/>
            <person name="Lipzen A."/>
            <person name="Lundell T."/>
            <person name="Morin E."/>
            <person name="Murat C."/>
            <person name="Sun H."/>
            <person name="Tunlid A."/>
            <person name="Henrissat B."/>
            <person name="Grigoriev I.V."/>
            <person name="Hibbett D.S."/>
            <person name="Martin F."/>
            <person name="Nordberg H.P."/>
            <person name="Cantor M.N."/>
            <person name="Hua S.X."/>
        </authorList>
    </citation>
    <scope>NUCLEOTIDE SEQUENCE [LARGE SCALE GENOMIC DNA]</scope>
    <source>
        <strain evidence="5 6">LaAM-08-1</strain>
    </source>
</reference>
<evidence type="ECO:0000256" key="1">
    <source>
        <dbReference type="ARBA" id="ARBA00022737"/>
    </source>
</evidence>
<keyword evidence="6" id="KW-1185">Reference proteome</keyword>
<dbReference type="InterPro" id="IPR001357">
    <property type="entry name" value="BRCT_dom"/>
</dbReference>
<feature type="region of interest" description="Disordered" evidence="2">
    <location>
        <begin position="802"/>
        <end position="851"/>
    </location>
</feature>
<dbReference type="AlphaFoldDB" id="A0A0C9Y4C5"/>
<dbReference type="Pfam" id="PF12738">
    <property type="entry name" value="PTCB-BRCT"/>
    <property type="match status" value="2"/>
</dbReference>
<sequence length="935" mass="102582">MRRRGNKSHKASFFYQFTLLGGLIAILQVPNVKLRPAQPTDSVSRLAQFEKHWVEESQAGSDDASVLDLCPRPFKNIVVCATGVVDKPTLFKQALELGATSVTAFTDRVTHLVAKDHGGAKYMCALERKIPILTPSWVNESYQIWLKGDDVDVAESVEKHRLPIFSNVILCPSGIGDITRRTQINKLLTRHGGAYLKNLERPVKVTHLLCSGDEETEKMIYAEKFNQRGEAKIHLVWEEWFWDSLDFGGRFDESRYQVRRPRPERKTLAEAATPPPTSSAQPSELDEELAPLPKERSPPQPQSFDDFEDEAASVKIIPTVTLQMWGGLLQRRGYEIAGGEVIRSPSKSTSKPRQQEEEQPPSPVQRGGSVISSFRRANSFAPGAPVSHHPQPFRRTSAAPEKVGESSTSGAAASPVVLFFSGLRFCVLGEAKSPLVRTAIEKHGGRWVSEEDEDVDFFVVRLLSGSKIYQEQADESQRSKYRTECWLERCLHEERVCPIEDHVANVPLAIRFPIPAGAESVRMSLSGLDEADAHGIKRLMRALGVVIPSVFSKKATHLLCPSGTGLKFEKAQEWGIPVVSVGWLSAMATSGVVPDVEPYLVGGLGDVSPPPPLPAEESMQTYANLPSNKGKGKARAADTEDGMEIDNQMHDITNNSPPNDPSAPPRGPLDRQDTTIIPQESWSAFGLPDGTLGASAYQICPSSIRTPSGSNASPVVRYGTRQNSSVLPSAPGSFSHSSNQESNPVPALSNREVEAERKQARIPSSKSPSPMKALKTGRFMSHSPDKIDCGATKALQESITSLLGKRQPSDDRDEGTALAGAAGPAGKNGKRSRPNRSKASFAVQSRQASDARIAAVPNPRVGFSGRNSRRSPFDGLDQVEFKIDEQVEESMRVMYEDPDQRDEKKRLMNLLKNQAEDELPVPSGRTRRSTRMAGF</sequence>
<feature type="compositionally biased region" description="Polar residues" evidence="2">
    <location>
        <begin position="722"/>
        <end position="743"/>
    </location>
</feature>
<dbReference type="PROSITE" id="PS50172">
    <property type="entry name" value="BRCT"/>
    <property type="match status" value="4"/>
</dbReference>
<dbReference type="Gene3D" id="3.40.50.10190">
    <property type="entry name" value="BRCT domain"/>
    <property type="match status" value="4"/>
</dbReference>
<feature type="region of interest" description="Disordered" evidence="2">
    <location>
        <begin position="339"/>
        <end position="408"/>
    </location>
</feature>
<dbReference type="GO" id="GO:0007095">
    <property type="term" value="P:mitotic G2 DNA damage checkpoint signaling"/>
    <property type="evidence" value="ECO:0007669"/>
    <property type="project" value="TreeGrafter"/>
</dbReference>
<dbReference type="SUPFAM" id="SSF52113">
    <property type="entry name" value="BRCT domain"/>
    <property type="match status" value="4"/>
</dbReference>
<evidence type="ECO:0000256" key="2">
    <source>
        <dbReference type="SAM" id="MobiDB-lite"/>
    </source>
</evidence>
<organism evidence="5 6">
    <name type="scientific">Laccaria amethystina LaAM-08-1</name>
    <dbReference type="NCBI Taxonomy" id="1095629"/>
    <lineage>
        <taxon>Eukaryota</taxon>
        <taxon>Fungi</taxon>
        <taxon>Dikarya</taxon>
        <taxon>Basidiomycota</taxon>
        <taxon>Agaricomycotina</taxon>
        <taxon>Agaricomycetes</taxon>
        <taxon>Agaricomycetidae</taxon>
        <taxon>Agaricales</taxon>
        <taxon>Agaricineae</taxon>
        <taxon>Hydnangiaceae</taxon>
        <taxon>Laccaria</taxon>
    </lineage>
</organism>
<keyword evidence="3" id="KW-1133">Transmembrane helix</keyword>
<dbReference type="InterPro" id="IPR059215">
    <property type="entry name" value="BRCT2_TopBP1-like"/>
</dbReference>
<feature type="compositionally biased region" description="Low complexity" evidence="2">
    <location>
        <begin position="816"/>
        <end position="827"/>
    </location>
</feature>
<dbReference type="Pfam" id="PF00533">
    <property type="entry name" value="BRCT"/>
    <property type="match status" value="1"/>
</dbReference>
<feature type="region of interest" description="Disordered" evidence="2">
    <location>
        <begin position="722"/>
        <end position="774"/>
    </location>
</feature>
<feature type="domain" description="BRCT" evidence="4">
    <location>
        <begin position="69"/>
        <end position="143"/>
    </location>
</feature>
<dbReference type="OrthoDB" id="251770at2759"/>
<feature type="compositionally biased region" description="Basic residues" evidence="2">
    <location>
        <begin position="925"/>
        <end position="935"/>
    </location>
</feature>
<name>A0A0C9Y4C5_9AGAR</name>
<dbReference type="PANTHER" id="PTHR13561:SF20">
    <property type="entry name" value="DNA TOPOISOMERASE 2-BINDING PROTEIN 1"/>
    <property type="match status" value="1"/>
</dbReference>
<evidence type="ECO:0000313" key="5">
    <source>
        <dbReference type="EMBL" id="KIK02948.1"/>
    </source>
</evidence>
<feature type="compositionally biased region" description="Polar residues" evidence="2">
    <location>
        <begin position="618"/>
        <end position="627"/>
    </location>
</feature>
<feature type="region of interest" description="Disordered" evidence="2">
    <location>
        <begin position="258"/>
        <end position="305"/>
    </location>
</feature>
<dbReference type="CDD" id="cd17731">
    <property type="entry name" value="BRCT_TopBP1_rpt2_like"/>
    <property type="match status" value="1"/>
</dbReference>
<dbReference type="EMBL" id="KN838585">
    <property type="protein sequence ID" value="KIK02948.1"/>
    <property type="molecule type" value="Genomic_DNA"/>
</dbReference>
<dbReference type="Proteomes" id="UP000054477">
    <property type="component" value="Unassembled WGS sequence"/>
</dbReference>
<feature type="transmembrane region" description="Helical" evidence="3">
    <location>
        <begin position="12"/>
        <end position="29"/>
    </location>
</feature>
<reference evidence="6" key="2">
    <citation type="submission" date="2015-01" db="EMBL/GenBank/DDBJ databases">
        <title>Evolutionary Origins and Diversification of the Mycorrhizal Mutualists.</title>
        <authorList>
            <consortium name="DOE Joint Genome Institute"/>
            <consortium name="Mycorrhizal Genomics Consortium"/>
            <person name="Kohler A."/>
            <person name="Kuo A."/>
            <person name="Nagy L.G."/>
            <person name="Floudas D."/>
            <person name="Copeland A."/>
            <person name="Barry K.W."/>
            <person name="Cichocki N."/>
            <person name="Veneault-Fourrey C."/>
            <person name="LaButti K."/>
            <person name="Lindquist E.A."/>
            <person name="Lipzen A."/>
            <person name="Lundell T."/>
            <person name="Morin E."/>
            <person name="Murat C."/>
            <person name="Riley R."/>
            <person name="Ohm R."/>
            <person name="Sun H."/>
            <person name="Tunlid A."/>
            <person name="Henrissat B."/>
            <person name="Grigoriev I.V."/>
            <person name="Hibbett D.S."/>
            <person name="Martin F."/>
        </authorList>
    </citation>
    <scope>NUCLEOTIDE SEQUENCE [LARGE SCALE GENOMIC DNA]</scope>
    <source>
        <strain evidence="6">LaAM-08-1</strain>
    </source>
</reference>
<feature type="region of interest" description="Disordered" evidence="2">
    <location>
        <begin position="912"/>
        <end position="935"/>
    </location>
</feature>
<keyword evidence="3" id="KW-0472">Membrane</keyword>
<evidence type="ECO:0000256" key="3">
    <source>
        <dbReference type="SAM" id="Phobius"/>
    </source>
</evidence>
<keyword evidence="1" id="KW-0677">Repeat</keyword>
<proteinExistence type="predicted"/>
<dbReference type="CDD" id="cd00027">
    <property type="entry name" value="BRCT"/>
    <property type="match status" value="1"/>
</dbReference>
<dbReference type="HOGENOM" id="CLU_007843_0_0_1"/>
<dbReference type="STRING" id="1095629.A0A0C9Y4C5"/>
<dbReference type="InterPro" id="IPR036420">
    <property type="entry name" value="BRCT_dom_sf"/>
</dbReference>
<protein>
    <recommendedName>
        <fullName evidence="4">BRCT domain-containing protein</fullName>
    </recommendedName>
</protein>
<feature type="domain" description="BRCT" evidence="4">
    <location>
        <begin position="160"/>
        <end position="258"/>
    </location>
</feature>
<feature type="region of interest" description="Disordered" evidence="2">
    <location>
        <begin position="610"/>
        <end position="673"/>
    </location>
</feature>
<dbReference type="GO" id="GO:0006270">
    <property type="term" value="P:DNA replication initiation"/>
    <property type="evidence" value="ECO:0007669"/>
    <property type="project" value="TreeGrafter"/>
</dbReference>
<gene>
    <name evidence="5" type="ORF">K443DRAFT_95923</name>
</gene>
<evidence type="ECO:0000313" key="6">
    <source>
        <dbReference type="Proteomes" id="UP000054477"/>
    </source>
</evidence>
<feature type="domain" description="BRCT" evidence="4">
    <location>
        <begin position="415"/>
        <end position="504"/>
    </location>
</feature>
<accession>A0A0C9Y4C5</accession>
<dbReference type="PANTHER" id="PTHR13561">
    <property type="entry name" value="DNA REPLICATION REGULATOR DPB11-RELATED"/>
    <property type="match status" value="1"/>
</dbReference>
<keyword evidence="3" id="KW-0812">Transmembrane</keyword>
<dbReference type="GO" id="GO:0033314">
    <property type="term" value="P:mitotic DNA replication checkpoint signaling"/>
    <property type="evidence" value="ECO:0007669"/>
    <property type="project" value="TreeGrafter"/>
</dbReference>
<feature type="domain" description="BRCT" evidence="4">
    <location>
        <begin position="536"/>
        <end position="601"/>
    </location>
</feature>
<evidence type="ECO:0000259" key="4">
    <source>
        <dbReference type="PROSITE" id="PS50172"/>
    </source>
</evidence>
<dbReference type="SMART" id="SM00292">
    <property type="entry name" value="BRCT"/>
    <property type="match status" value="4"/>
</dbReference>